<dbReference type="CDD" id="cd01857">
    <property type="entry name" value="HSR1_MMR1"/>
    <property type="match status" value="1"/>
</dbReference>
<evidence type="ECO:0000256" key="3">
    <source>
        <dbReference type="ARBA" id="ARBA00023134"/>
    </source>
</evidence>
<dbReference type="AlphaFoldDB" id="M3YK77"/>
<evidence type="ECO:0000313" key="8">
    <source>
        <dbReference type="Ensembl" id="ENSMPUP00000011734.1"/>
    </source>
</evidence>
<evidence type="ECO:0000256" key="6">
    <source>
        <dbReference type="SAM" id="MobiDB-lite"/>
    </source>
</evidence>
<dbReference type="HOGENOM" id="CLU_013649_1_0_1"/>
<feature type="compositionally biased region" description="Basic and acidic residues" evidence="6">
    <location>
        <begin position="210"/>
        <end position="228"/>
    </location>
</feature>
<dbReference type="GeneTree" id="ENSGT00940000158047"/>
<dbReference type="Pfam" id="PF01926">
    <property type="entry name" value="MMR_HSR1"/>
    <property type="match status" value="1"/>
</dbReference>
<dbReference type="Ensembl" id="ENSMPUT00000011927.1">
    <property type="protein sequence ID" value="ENSMPUP00000011734.1"/>
    <property type="gene ID" value="ENSMPUG00000011828.1"/>
</dbReference>
<keyword evidence="3" id="KW-0342">GTP-binding</keyword>
<organism evidence="8">
    <name type="scientific">Mustela putorius furo</name>
    <name type="common">European domestic ferret</name>
    <name type="synonym">Mustela furo</name>
    <dbReference type="NCBI Taxonomy" id="9669"/>
    <lineage>
        <taxon>Eukaryota</taxon>
        <taxon>Metazoa</taxon>
        <taxon>Chordata</taxon>
        <taxon>Craniata</taxon>
        <taxon>Vertebrata</taxon>
        <taxon>Euteleostomi</taxon>
        <taxon>Mammalia</taxon>
        <taxon>Eutheria</taxon>
        <taxon>Laurasiatheria</taxon>
        <taxon>Carnivora</taxon>
        <taxon>Caniformia</taxon>
        <taxon>Musteloidea</taxon>
        <taxon>Mustelidae</taxon>
        <taxon>Mustelinae</taxon>
        <taxon>Mustela</taxon>
    </lineage>
</organism>
<dbReference type="GO" id="GO:0006974">
    <property type="term" value="P:DNA damage response"/>
    <property type="evidence" value="ECO:0007669"/>
    <property type="project" value="Ensembl"/>
</dbReference>
<dbReference type="OMA" id="CCADIPR"/>
<dbReference type="PROSITE" id="PS51721">
    <property type="entry name" value="G_CP"/>
    <property type="match status" value="1"/>
</dbReference>
<dbReference type="eggNOG" id="KOG1424">
    <property type="taxonomic scope" value="Eukaryota"/>
</dbReference>
<dbReference type="GO" id="GO:0003924">
    <property type="term" value="F:GTPase activity"/>
    <property type="evidence" value="ECO:0007669"/>
    <property type="project" value="InterPro"/>
</dbReference>
<keyword evidence="1" id="KW-0597">Phosphoprotein</keyword>
<dbReference type="GO" id="GO:0005525">
    <property type="term" value="F:GTP binding"/>
    <property type="evidence" value="ECO:0007669"/>
    <property type="project" value="UniProtKB-KW"/>
</dbReference>
<dbReference type="InterPro" id="IPR043358">
    <property type="entry name" value="GNL1-like"/>
</dbReference>
<proteinExistence type="predicted"/>
<dbReference type="InterPro" id="IPR030378">
    <property type="entry name" value="G_CP_dom"/>
</dbReference>
<evidence type="ECO:0000259" key="7">
    <source>
        <dbReference type="PROSITE" id="PS51721"/>
    </source>
</evidence>
<dbReference type="PANTHER" id="PTHR45709:SF3">
    <property type="entry name" value="GUANINE NUCLEOTIDE-BINDING PROTEIN-LIKE 1"/>
    <property type="match status" value="1"/>
</dbReference>
<keyword evidence="2" id="KW-0547">Nucleotide-binding</keyword>
<gene>
    <name evidence="8" type="primary">GNL1</name>
</gene>
<dbReference type="SUPFAM" id="SSF52540">
    <property type="entry name" value="P-loop containing nucleoside triphosphate hydrolases"/>
    <property type="match status" value="1"/>
</dbReference>
<reference evidence="8" key="1">
    <citation type="submission" date="2024-06" db="UniProtKB">
        <authorList>
            <consortium name="Ensembl"/>
        </authorList>
    </citation>
    <scope>IDENTIFICATION</scope>
</reference>
<dbReference type="Gene3D" id="3.40.50.300">
    <property type="entry name" value="P-loop containing nucleotide triphosphate hydrolases"/>
    <property type="match status" value="1"/>
</dbReference>
<feature type="compositionally biased region" description="Acidic residues" evidence="6">
    <location>
        <begin position="683"/>
        <end position="717"/>
    </location>
</feature>
<feature type="region of interest" description="Disordered" evidence="6">
    <location>
        <begin position="680"/>
        <end position="740"/>
    </location>
</feature>
<feature type="compositionally biased region" description="Low complexity" evidence="6">
    <location>
        <begin position="85"/>
        <end position="95"/>
    </location>
</feature>
<accession>M3YK77</accession>
<dbReference type="InterPro" id="IPR006073">
    <property type="entry name" value="GTP-bd"/>
</dbReference>
<dbReference type="STRING" id="9669.ENSMPUP00000011734"/>
<feature type="domain" description="CP-type G" evidence="7">
    <location>
        <begin position="311"/>
        <end position="551"/>
    </location>
</feature>
<dbReference type="PANTHER" id="PTHR45709">
    <property type="entry name" value="LARGE SUBUNIT GTPASE 1 HOMOLOG-RELATED"/>
    <property type="match status" value="1"/>
</dbReference>
<name>M3YK77_MUSPF</name>
<sequence>MPRKKPFSVKQKKKQLQDKRERKRGQCGSEGRGRGSGSRHLWKEGCARRTPAGCGSGWWPRADDRDSLTPVSLEGVGKDGELGEGNPSSSNGAPSPQVPGGGMTPPHAHPVGSWAGCWEDRASKEVGWCEGKPQRPGRGVLPPLRAVQYWRHRLLPAGLQDGLRSSSNSRSGSRERREEQTDTSDGESVTHHIRRLNQQPSQGLGPRGYDPNRYRLHFERDSREEVERRKRAAREQVLQPVSAELLELDIREVYQPGSVLDFPRRPPWSYEMSKEQLMSQEERSFQEYLAKIHGAYTSEKLSYFEHNLETWRQLWRVLEMSDIVLLITDIRHPVVNFPPALYEYVTGELGLALVLVLNKVDLAPPALVVAWKHYFHQHYPQLHVVLFTSFPRDPRTPQDPSSVLKKSRRRGRGWTRALGPEQLLRACEAITAGKVDLSSWREKIARDVAGATWGNGSGEEEEEEDGPAVLVEQQTDSAMEPTGPTRERYKDGVVTIGCVGFPNVGKSSLINGLVGRKVVSVSRTPGHTRYFQTYFLTPSVKLCDCPGLIFPSLLPRQLQVLAGIYPIAQIQEPYTAVGYLASRIPVQVLLHLRHPEAKDPSAEHPWCAWDICEAWAEKRGYKTAKAARNDVYRAANSLLRLALDGRLSLCFHPPGYNEQKGTWESHPETTELVVLQGRVGPAGEDEEEEEEELSSSCEEEGEEDRDADEEGEGDEDTPTSAPGSSLAARNPYALLGEDEC</sequence>
<evidence type="ECO:0000256" key="4">
    <source>
        <dbReference type="ARBA" id="ARBA00037770"/>
    </source>
</evidence>
<feature type="region of interest" description="Disordered" evidence="6">
    <location>
        <begin position="160"/>
        <end position="231"/>
    </location>
</feature>
<evidence type="ECO:0000256" key="1">
    <source>
        <dbReference type="ARBA" id="ARBA00022553"/>
    </source>
</evidence>
<comment type="function">
    <text evidence="4">Possible regulatory or functional link with the histocompatibility cluster.</text>
</comment>
<feature type="compositionally biased region" description="Basic residues" evidence="6">
    <location>
        <begin position="1"/>
        <end position="14"/>
    </location>
</feature>
<dbReference type="InParanoid" id="M3YK77"/>
<protein>
    <recommendedName>
        <fullName evidence="5">Guanine nucleotide-binding protein-like 1</fullName>
    </recommendedName>
</protein>
<evidence type="ECO:0000256" key="2">
    <source>
        <dbReference type="ARBA" id="ARBA00022741"/>
    </source>
</evidence>
<evidence type="ECO:0000256" key="5">
    <source>
        <dbReference type="ARBA" id="ARBA00039902"/>
    </source>
</evidence>
<feature type="region of interest" description="Disordered" evidence="6">
    <location>
        <begin position="1"/>
        <end position="114"/>
    </location>
</feature>
<dbReference type="InterPro" id="IPR027417">
    <property type="entry name" value="P-loop_NTPase"/>
</dbReference>
<dbReference type="EMBL" id="AEYP01102855">
    <property type="status" value="NOT_ANNOTATED_CDS"/>
    <property type="molecule type" value="Genomic_DNA"/>
</dbReference>